<feature type="region of interest" description="Disordered" evidence="1">
    <location>
        <begin position="62"/>
        <end position="105"/>
    </location>
</feature>
<feature type="non-terminal residue" evidence="2">
    <location>
        <position position="1"/>
    </location>
</feature>
<accession>A0A165SGP7</accession>
<feature type="compositionally biased region" description="Polar residues" evidence="1">
    <location>
        <begin position="1"/>
        <end position="10"/>
    </location>
</feature>
<keyword evidence="3" id="KW-1185">Reference proteome</keyword>
<evidence type="ECO:0000313" key="2">
    <source>
        <dbReference type="EMBL" id="KZT71959.1"/>
    </source>
</evidence>
<dbReference type="Proteomes" id="UP000076727">
    <property type="component" value="Unassembled WGS sequence"/>
</dbReference>
<evidence type="ECO:0000313" key="3">
    <source>
        <dbReference type="Proteomes" id="UP000076727"/>
    </source>
</evidence>
<organism evidence="2 3">
    <name type="scientific">Daedalea quercina L-15889</name>
    <dbReference type="NCBI Taxonomy" id="1314783"/>
    <lineage>
        <taxon>Eukaryota</taxon>
        <taxon>Fungi</taxon>
        <taxon>Dikarya</taxon>
        <taxon>Basidiomycota</taxon>
        <taxon>Agaricomycotina</taxon>
        <taxon>Agaricomycetes</taxon>
        <taxon>Polyporales</taxon>
        <taxon>Fomitopsis</taxon>
    </lineage>
</organism>
<dbReference type="AlphaFoldDB" id="A0A165SGP7"/>
<dbReference type="OrthoDB" id="21595at2759"/>
<dbReference type="EMBL" id="KV429043">
    <property type="protein sequence ID" value="KZT71959.1"/>
    <property type="molecule type" value="Genomic_DNA"/>
</dbReference>
<reference evidence="2 3" key="1">
    <citation type="journal article" date="2016" name="Mol. Biol. Evol.">
        <title>Comparative Genomics of Early-Diverging Mushroom-Forming Fungi Provides Insights into the Origins of Lignocellulose Decay Capabilities.</title>
        <authorList>
            <person name="Nagy L.G."/>
            <person name="Riley R."/>
            <person name="Tritt A."/>
            <person name="Adam C."/>
            <person name="Daum C."/>
            <person name="Floudas D."/>
            <person name="Sun H."/>
            <person name="Yadav J.S."/>
            <person name="Pangilinan J."/>
            <person name="Larsson K.H."/>
            <person name="Matsuura K."/>
            <person name="Barry K."/>
            <person name="Labutti K."/>
            <person name="Kuo R."/>
            <person name="Ohm R.A."/>
            <person name="Bhattacharya S.S."/>
            <person name="Shirouzu T."/>
            <person name="Yoshinaga Y."/>
            <person name="Martin F.M."/>
            <person name="Grigoriev I.V."/>
            <person name="Hibbett D.S."/>
        </authorList>
    </citation>
    <scope>NUCLEOTIDE SEQUENCE [LARGE SCALE GENOMIC DNA]</scope>
    <source>
        <strain evidence="2 3">L-15889</strain>
    </source>
</reference>
<protein>
    <submittedName>
        <fullName evidence="2">Uncharacterized protein</fullName>
    </submittedName>
</protein>
<feature type="region of interest" description="Disordered" evidence="1">
    <location>
        <begin position="1"/>
        <end position="20"/>
    </location>
</feature>
<feature type="compositionally biased region" description="Basic and acidic residues" evidence="1">
    <location>
        <begin position="90"/>
        <end position="105"/>
    </location>
</feature>
<name>A0A165SGP7_9APHY</name>
<feature type="non-terminal residue" evidence="2">
    <location>
        <position position="105"/>
    </location>
</feature>
<proteinExistence type="predicted"/>
<feature type="compositionally biased region" description="Low complexity" evidence="1">
    <location>
        <begin position="75"/>
        <end position="86"/>
    </location>
</feature>
<evidence type="ECO:0000256" key="1">
    <source>
        <dbReference type="SAM" id="MobiDB-lite"/>
    </source>
</evidence>
<dbReference type="STRING" id="1314783.A0A165SGP7"/>
<gene>
    <name evidence="2" type="ORF">DAEQUDRAFT_642337</name>
</gene>
<sequence length="105" mass="11366">STTSLGGSSNPEHREQIRAASSFLCREMLKPPSKLNDSSLQPREWEEVEVRMRGLARLERVWGKSGGGMGSSTQLSSVAGLSSSGLSAGGEERERRLFTEALRDG</sequence>